<dbReference type="HOGENOM" id="CLU_413459_0_0_1"/>
<dbReference type="OrthoDB" id="10053392at2759"/>
<reference evidence="3" key="1">
    <citation type="submission" date="2011-07" db="EMBL/GenBank/DDBJ databases">
        <authorList>
            <consortium name="Caenorhabditis brenneri Sequencing and Analysis Consortium"/>
            <person name="Wilson R.K."/>
        </authorList>
    </citation>
    <scope>NUCLEOTIDE SEQUENCE [LARGE SCALE GENOMIC DNA]</scope>
    <source>
        <strain evidence="3">PB2801</strain>
    </source>
</reference>
<evidence type="ECO:0000313" key="3">
    <source>
        <dbReference type="Proteomes" id="UP000008068"/>
    </source>
</evidence>
<dbReference type="Proteomes" id="UP000008068">
    <property type="component" value="Unassembled WGS sequence"/>
</dbReference>
<dbReference type="eggNOG" id="ENOG502T7Y3">
    <property type="taxonomic scope" value="Eukaryota"/>
</dbReference>
<gene>
    <name evidence="2" type="ORF">CAEBREN_28858</name>
</gene>
<dbReference type="STRING" id="135651.G0PIE0"/>
<dbReference type="Pfam" id="PF07801">
    <property type="entry name" value="DUF1647"/>
    <property type="match status" value="2"/>
</dbReference>
<dbReference type="PANTHER" id="PTHR31389:SF0">
    <property type="entry name" value="ALPHA-1,6-MANNOSYL-GLYCOPROTEIN 6-BETA-N-ACETYLGLUCOSAMINYLTRANSFERASE-RELATED"/>
    <property type="match status" value="1"/>
</dbReference>
<keyword evidence="1" id="KW-0812">Transmembrane</keyword>
<organism evidence="3">
    <name type="scientific">Caenorhabditis brenneri</name>
    <name type="common">Nematode worm</name>
    <dbReference type="NCBI Taxonomy" id="135651"/>
    <lineage>
        <taxon>Eukaryota</taxon>
        <taxon>Metazoa</taxon>
        <taxon>Ecdysozoa</taxon>
        <taxon>Nematoda</taxon>
        <taxon>Chromadorea</taxon>
        <taxon>Rhabditida</taxon>
        <taxon>Rhabditina</taxon>
        <taxon>Rhabditomorpha</taxon>
        <taxon>Rhabditoidea</taxon>
        <taxon>Rhabditidae</taxon>
        <taxon>Peloderinae</taxon>
        <taxon>Caenorhabditis</taxon>
    </lineage>
</organism>
<keyword evidence="1" id="KW-0472">Membrane</keyword>
<keyword evidence="3" id="KW-1185">Reference proteome</keyword>
<protein>
    <submittedName>
        <fullName evidence="2">Uncharacterized protein</fullName>
    </submittedName>
</protein>
<sequence>MKTTTKYIALNQVTPECACVYQGKTYDFCYTNPQNRSLLGTKFDCSHGKVLEDLDLLNHPSNLITLEESFKNVQDVVFVSAATNDHLMYTLDSFKTIRKYYPNHRYVFYGLNLDGPNVLRLPKDPNFEFRRFNTTPYPQYVNNFPGYHFKSLVLAEALLDFPLVFWIDAHKGVHLPGLLEGLFVNTLKSRMSKDYSSITAFIGTGHSNFAVLHPDLLDFFPTTCIEDLKTEQQVGSGFIFVPRTRETLEILKWWVLCSLTEKCINPVGHKLRCNFDTDRFNIHAKCFRYDQSVLNLLLLNKYREHKKYYLRVMGEHVLRMTTIIRVFLVLLLFGIIAILHLQLVQNVGTKLRPIDNFAEIQNLRLHPECTCVYNKKNYSFCYTDPQNKSSLGRKFNCSYAKVLEDLNLLNTPENLITLKESIKNIQDVVFVSAATDDHLMYTLESFKTIRKYYPNHRYVFYGLNLNEPPQFQNDSNFEFRKFNTTPYPNYVNNFPRYHFKGLVLAEALRDFPVVFWIDAHQIIRKNGMLESLFRNISESRLEEGFSSITSFVPTPHSNFAVLNQDLLKFFPSNSMNLLKKEEQVGSGIIFVPRTIETMEILKWWVLCSLTDECINPAGARLACNFKEDQFNISASCFRFDQSVLNLLLLNKYQNYNKYFIRSMVQYFY</sequence>
<evidence type="ECO:0000256" key="1">
    <source>
        <dbReference type="SAM" id="Phobius"/>
    </source>
</evidence>
<dbReference type="InterPro" id="IPR012444">
    <property type="entry name" value="DUF1647"/>
</dbReference>
<dbReference type="PANTHER" id="PTHR31389">
    <property type="entry name" value="LD39211P"/>
    <property type="match status" value="1"/>
</dbReference>
<feature type="transmembrane region" description="Helical" evidence="1">
    <location>
        <begin position="323"/>
        <end position="343"/>
    </location>
</feature>
<keyword evidence="1" id="KW-1133">Transmembrane helix</keyword>
<accession>G0PIE0</accession>
<proteinExistence type="predicted"/>
<name>G0PIE0_CAEBE</name>
<dbReference type="EMBL" id="GL380553">
    <property type="protein sequence ID" value="EGT57550.1"/>
    <property type="molecule type" value="Genomic_DNA"/>
</dbReference>
<evidence type="ECO:0000313" key="2">
    <source>
        <dbReference type="EMBL" id="EGT57550.1"/>
    </source>
</evidence>
<dbReference type="AlphaFoldDB" id="G0PIE0"/>
<dbReference type="InParanoid" id="G0PIE0"/>